<dbReference type="RefSeq" id="WP_109036019.1">
    <property type="nucleotide sequence ID" value="NZ_CP029210.1"/>
</dbReference>
<keyword evidence="2" id="KW-1185">Reference proteome</keyword>
<protein>
    <submittedName>
        <fullName evidence="1">Uncharacterized protein</fullName>
    </submittedName>
</protein>
<reference evidence="1 2" key="1">
    <citation type="submission" date="2018-05" db="EMBL/GenBank/DDBJ databases">
        <title>complete genome sequence of Aquabacterium olei NBRC 110486.</title>
        <authorList>
            <person name="Tang B."/>
            <person name="Chang J."/>
            <person name="Zhang L."/>
            <person name="Yang H."/>
        </authorList>
    </citation>
    <scope>NUCLEOTIDE SEQUENCE [LARGE SCALE GENOMIC DNA]</scope>
    <source>
        <strain evidence="1 2">NBRC 110486</strain>
    </source>
</reference>
<evidence type="ECO:0000313" key="1">
    <source>
        <dbReference type="EMBL" id="AWI53208.1"/>
    </source>
</evidence>
<accession>A0A2U8FQT8</accession>
<dbReference type="EMBL" id="CP029210">
    <property type="protein sequence ID" value="AWI53208.1"/>
    <property type="molecule type" value="Genomic_DNA"/>
</dbReference>
<proteinExistence type="predicted"/>
<dbReference type="AlphaFoldDB" id="A0A2U8FQT8"/>
<dbReference type="KEGG" id="aon:DEH84_07020"/>
<name>A0A2U8FQT8_9BURK</name>
<gene>
    <name evidence="1" type="ORF">DEH84_07020</name>
</gene>
<dbReference type="OrthoDB" id="9134780at2"/>
<organism evidence="1 2">
    <name type="scientific">Aquabacterium olei</name>
    <dbReference type="NCBI Taxonomy" id="1296669"/>
    <lineage>
        <taxon>Bacteria</taxon>
        <taxon>Pseudomonadati</taxon>
        <taxon>Pseudomonadota</taxon>
        <taxon>Betaproteobacteria</taxon>
        <taxon>Burkholderiales</taxon>
        <taxon>Aquabacterium</taxon>
    </lineage>
</organism>
<evidence type="ECO:0000313" key="2">
    <source>
        <dbReference type="Proteomes" id="UP000244892"/>
    </source>
</evidence>
<sequence length="221" mass="22819">MDGAAIQQKVYAGYAKAAAIIGTSFDQYRPAGADSPLAAGNKVASILAALDSSPSYGFHKPNEYGDATWYALINASAIQAGDYITNGTGTYFVAAKQPLLPVLMVECTRTIRVVRQQLQAAVGAVGYGGLQTAAEVPVIGSTDPATHWPASILLGGGGGGQGLGLPGGVMPAGRRILLPPSVPVTLLAGDLVYDDLGRRFIITAPELTELGWRINATEVHA</sequence>
<dbReference type="Proteomes" id="UP000244892">
    <property type="component" value="Chromosome"/>
</dbReference>